<comment type="caution">
    <text evidence="3">The sequence shown here is derived from an EMBL/GenBank/DDBJ whole genome shotgun (WGS) entry which is preliminary data.</text>
</comment>
<organism evidence="3 4">
    <name type="scientific">Arthrobacter humicola</name>
    <dbReference type="NCBI Taxonomy" id="409291"/>
    <lineage>
        <taxon>Bacteria</taxon>
        <taxon>Bacillati</taxon>
        <taxon>Actinomycetota</taxon>
        <taxon>Actinomycetes</taxon>
        <taxon>Micrococcales</taxon>
        <taxon>Micrococcaceae</taxon>
        <taxon>Arthrobacter</taxon>
    </lineage>
</organism>
<dbReference type="InterPro" id="IPR012914">
    <property type="entry name" value="PucR_dom"/>
</dbReference>
<feature type="domain" description="PucR C-terminal helix-turn-helix" evidence="2">
    <location>
        <begin position="447"/>
        <end position="504"/>
    </location>
</feature>
<dbReference type="Pfam" id="PF07905">
    <property type="entry name" value="PucR"/>
    <property type="match status" value="1"/>
</dbReference>
<feature type="domain" description="Purine catabolism PurC-like" evidence="1">
    <location>
        <begin position="27"/>
        <end position="129"/>
    </location>
</feature>
<dbReference type="InterPro" id="IPR051448">
    <property type="entry name" value="CdaR-like_regulators"/>
</dbReference>
<gene>
    <name evidence="3" type="ORF">GCM10009825_38160</name>
</gene>
<dbReference type="RefSeq" id="WP_344367956.1">
    <property type="nucleotide sequence ID" value="NZ_BAAAQB010000041.1"/>
</dbReference>
<dbReference type="InterPro" id="IPR025736">
    <property type="entry name" value="PucR_C-HTH_dom"/>
</dbReference>
<dbReference type="EMBL" id="BAAAQB010000041">
    <property type="protein sequence ID" value="GAA2145459.1"/>
    <property type="molecule type" value="Genomic_DNA"/>
</dbReference>
<proteinExistence type="predicted"/>
<reference evidence="3 4" key="1">
    <citation type="journal article" date="2019" name="Int. J. Syst. Evol. Microbiol.">
        <title>The Global Catalogue of Microorganisms (GCM) 10K type strain sequencing project: providing services to taxonomists for standard genome sequencing and annotation.</title>
        <authorList>
            <consortium name="The Broad Institute Genomics Platform"/>
            <consortium name="The Broad Institute Genome Sequencing Center for Infectious Disease"/>
            <person name="Wu L."/>
            <person name="Ma J."/>
        </authorList>
    </citation>
    <scope>NUCLEOTIDE SEQUENCE [LARGE SCALE GENOMIC DNA]</scope>
    <source>
        <strain evidence="3 4">JCM 15921</strain>
    </source>
</reference>
<evidence type="ECO:0000259" key="2">
    <source>
        <dbReference type="Pfam" id="PF13556"/>
    </source>
</evidence>
<dbReference type="PANTHER" id="PTHR33744">
    <property type="entry name" value="CARBOHYDRATE DIACID REGULATOR"/>
    <property type="match status" value="1"/>
</dbReference>
<protein>
    <submittedName>
        <fullName evidence="3">PucR family transcriptional regulator</fullName>
    </submittedName>
</protein>
<dbReference type="PANTHER" id="PTHR33744:SF1">
    <property type="entry name" value="DNA-BINDING TRANSCRIPTIONAL ACTIVATOR ADER"/>
    <property type="match status" value="1"/>
</dbReference>
<dbReference type="InterPro" id="IPR042070">
    <property type="entry name" value="PucR_C-HTH_sf"/>
</dbReference>
<evidence type="ECO:0000259" key="1">
    <source>
        <dbReference type="Pfam" id="PF07905"/>
    </source>
</evidence>
<evidence type="ECO:0000313" key="4">
    <source>
        <dbReference type="Proteomes" id="UP001500102"/>
    </source>
</evidence>
<keyword evidence="4" id="KW-1185">Reference proteome</keyword>
<dbReference type="Gene3D" id="1.10.10.2840">
    <property type="entry name" value="PucR C-terminal helix-turn-helix domain"/>
    <property type="match status" value="1"/>
</dbReference>
<name>A0ABN2ZPG2_9MICC</name>
<accession>A0ABN2ZPG2</accession>
<dbReference type="Proteomes" id="UP001500102">
    <property type="component" value="Unassembled WGS sequence"/>
</dbReference>
<evidence type="ECO:0000313" key="3">
    <source>
        <dbReference type="EMBL" id="GAA2145459.1"/>
    </source>
</evidence>
<dbReference type="Pfam" id="PF13556">
    <property type="entry name" value="HTH_30"/>
    <property type="match status" value="1"/>
</dbReference>
<sequence>MLPTITALLHTRALNLRLVVPDPASPALDAPVSWVHSSDLDDPTPFLDPGQLLLTDGTQFPFSEAAADAYGSYVRRLVDHGICGLGFATQVIHGVLPEGLVAACREQGLPLLEVPDRTPFIAVIRTVADWLAKEQNARSEWSLQAQRAIARAALRPDGLRSILAELERQLHCWVALFDAAGNHLLMPNSRPVPSDLMPAVREAVLRALEQGNRSVAQLTVEDQQVTLQTLGRRHSLRGVLALGAIEPLDPARTDIINSVIALASLALEQARTLDTARRHLRSGVFEQMLSGNTEVAARTARQVWGKLPGEPVIVTVAQPPRQGQNLLEALELLSDDHRGAVFYAQRGEKVVVLANPVHQQKVEAVLGRYGARAGTSAETAFDGLLRGVKEGEKALARATELSRAVVTFADIAGGGMLGLLPREEAESVARRLVDPLVKHDDVEQSQLLPTVAAWLANNCVWDRTARQLGVHRHTLRNRVAAAGSILGLNLDGLRDRLELFTALQFLEIDEGHPER</sequence>